<feature type="domain" description="C-type lectin" evidence="8">
    <location>
        <begin position="583"/>
        <end position="658"/>
    </location>
</feature>
<dbReference type="InterPro" id="IPR016186">
    <property type="entry name" value="C-type_lectin-like/link_sf"/>
</dbReference>
<proteinExistence type="predicted"/>
<dbReference type="InterPro" id="IPR016187">
    <property type="entry name" value="CTDL_fold"/>
</dbReference>
<dbReference type="InterPro" id="IPR008271">
    <property type="entry name" value="Ser/Thr_kinase_AS"/>
</dbReference>
<feature type="region of interest" description="Disordered" evidence="6">
    <location>
        <begin position="267"/>
        <end position="303"/>
    </location>
</feature>
<dbReference type="SUPFAM" id="SSF56436">
    <property type="entry name" value="C-type lectin-like"/>
    <property type="match status" value="2"/>
</dbReference>
<dbReference type="Proteomes" id="UP001374893">
    <property type="component" value="Chromosome"/>
</dbReference>
<dbReference type="SMART" id="SM00034">
    <property type="entry name" value="CLECT"/>
    <property type="match status" value="2"/>
</dbReference>
<feature type="region of interest" description="Disordered" evidence="6">
    <location>
        <begin position="211"/>
        <end position="235"/>
    </location>
</feature>
<keyword evidence="3" id="KW-0418">Kinase</keyword>
<keyword evidence="5" id="KW-0175">Coiled coil</keyword>
<evidence type="ECO:0000256" key="3">
    <source>
        <dbReference type="ARBA" id="ARBA00022777"/>
    </source>
</evidence>
<feature type="compositionally biased region" description="Acidic residues" evidence="6">
    <location>
        <begin position="829"/>
        <end position="840"/>
    </location>
</feature>
<keyword evidence="4" id="KW-0067">ATP-binding</keyword>
<reference evidence="9 10" key="1">
    <citation type="submission" date="2021-06" db="EMBL/GenBank/DDBJ databases">
        <title>Complete genome of Haloferula helveola possessing various polysaccharide degrading enzymes.</title>
        <authorList>
            <person name="Takami H."/>
            <person name="Huang C."/>
            <person name="Hamasaki K."/>
        </authorList>
    </citation>
    <scope>NUCLEOTIDE SEQUENCE [LARGE SCALE GENOMIC DNA]</scope>
    <source>
        <strain evidence="9 10">CN-1</strain>
    </source>
</reference>
<evidence type="ECO:0000256" key="2">
    <source>
        <dbReference type="ARBA" id="ARBA00022741"/>
    </source>
</evidence>
<dbReference type="PANTHER" id="PTHR43289">
    <property type="entry name" value="MITOGEN-ACTIVATED PROTEIN KINASE KINASE KINASE 20-RELATED"/>
    <property type="match status" value="1"/>
</dbReference>
<evidence type="ECO:0000256" key="4">
    <source>
        <dbReference type="ARBA" id="ARBA00022840"/>
    </source>
</evidence>
<evidence type="ECO:0000313" key="10">
    <source>
        <dbReference type="Proteomes" id="UP001374893"/>
    </source>
</evidence>
<evidence type="ECO:0000256" key="1">
    <source>
        <dbReference type="ARBA" id="ARBA00022679"/>
    </source>
</evidence>
<evidence type="ECO:0000259" key="8">
    <source>
        <dbReference type="PROSITE" id="PS50041"/>
    </source>
</evidence>
<dbReference type="CDD" id="cd14014">
    <property type="entry name" value="STKc_PknB_like"/>
    <property type="match status" value="1"/>
</dbReference>
<evidence type="ECO:0000256" key="5">
    <source>
        <dbReference type="SAM" id="Coils"/>
    </source>
</evidence>
<evidence type="ECO:0000259" key="7">
    <source>
        <dbReference type="PROSITE" id="PS50011"/>
    </source>
</evidence>
<feature type="coiled-coil region" evidence="5">
    <location>
        <begin position="332"/>
        <end position="376"/>
    </location>
</feature>
<dbReference type="RefSeq" id="WP_338689564.1">
    <property type="nucleotide sequence ID" value="NZ_AP024702.1"/>
</dbReference>
<accession>A0ABM7RCF1</accession>
<evidence type="ECO:0000256" key="6">
    <source>
        <dbReference type="SAM" id="MobiDB-lite"/>
    </source>
</evidence>
<organism evidence="9 10">
    <name type="scientific">Haloferula helveola</name>
    <dbReference type="NCBI Taxonomy" id="490095"/>
    <lineage>
        <taxon>Bacteria</taxon>
        <taxon>Pseudomonadati</taxon>
        <taxon>Verrucomicrobiota</taxon>
        <taxon>Verrucomicrobiia</taxon>
        <taxon>Verrucomicrobiales</taxon>
        <taxon>Verrucomicrobiaceae</taxon>
        <taxon>Haloferula</taxon>
    </lineage>
</organism>
<dbReference type="SUPFAM" id="SSF56112">
    <property type="entry name" value="Protein kinase-like (PK-like)"/>
    <property type="match status" value="1"/>
</dbReference>
<feature type="region of interest" description="Disordered" evidence="6">
    <location>
        <begin position="817"/>
        <end position="848"/>
    </location>
</feature>
<dbReference type="InterPro" id="IPR000719">
    <property type="entry name" value="Prot_kinase_dom"/>
</dbReference>
<gene>
    <name evidence="9" type="ORF">HAHE_12970</name>
</gene>
<feature type="domain" description="Protein kinase" evidence="7">
    <location>
        <begin position="21"/>
        <end position="262"/>
    </location>
</feature>
<evidence type="ECO:0000313" key="9">
    <source>
        <dbReference type="EMBL" id="BCX47389.1"/>
    </source>
</evidence>
<dbReference type="PANTHER" id="PTHR43289:SF6">
    <property type="entry name" value="SERINE_THREONINE-PROTEIN KINASE NEKL-3"/>
    <property type="match status" value="1"/>
</dbReference>
<dbReference type="Pfam" id="PF00069">
    <property type="entry name" value="Pkinase"/>
    <property type="match status" value="1"/>
</dbReference>
<dbReference type="Gene3D" id="1.10.510.10">
    <property type="entry name" value="Transferase(Phosphotransferase) domain 1"/>
    <property type="match status" value="1"/>
</dbReference>
<name>A0ABM7RCF1_9BACT</name>
<dbReference type="Gene3D" id="3.30.200.20">
    <property type="entry name" value="Phosphorylase Kinase, domain 1"/>
    <property type="match status" value="1"/>
</dbReference>
<dbReference type="PROSITE" id="PS50011">
    <property type="entry name" value="PROTEIN_KINASE_DOM"/>
    <property type="match status" value="1"/>
</dbReference>
<protein>
    <submittedName>
        <fullName evidence="9">C-type lectin domain family member a isoform 1</fullName>
    </submittedName>
</protein>
<dbReference type="EMBL" id="AP024702">
    <property type="protein sequence ID" value="BCX47389.1"/>
    <property type="molecule type" value="Genomic_DNA"/>
</dbReference>
<keyword evidence="10" id="KW-1185">Reference proteome</keyword>
<dbReference type="Gene3D" id="3.10.100.10">
    <property type="entry name" value="Mannose-Binding Protein A, subunit A"/>
    <property type="match status" value="2"/>
</dbReference>
<dbReference type="SMART" id="SM00220">
    <property type="entry name" value="S_TKc"/>
    <property type="match status" value="1"/>
</dbReference>
<feature type="compositionally biased region" description="Low complexity" evidence="6">
    <location>
        <begin position="269"/>
        <end position="291"/>
    </location>
</feature>
<dbReference type="InterPro" id="IPR001304">
    <property type="entry name" value="C-type_lectin-like"/>
</dbReference>
<sequence>MSEETFQAPELEQLAQLLPNFDFQAFIAKGGMGAVYKARQKSLDRDVAIKILPRELGEDPEFRKSFETEAKAMAKLNDPNLIGVYDFGDVDGMPYIVMEYVDGKSLYYSAYNKVIEPAQAVQIITGICRGLGHAHENGIIHRDIKPANILLTPKAEPKIGDFGLARPVDHDGPGLIMGTPGYTAPEVIEDHEEADKQADIYGVGVILHELLTGQRPDPEGKKPRKSTGSPKLDAICKKATQTNPSLRYSTCEEMAADLKAWSDSPAARAPGKLLTTGGAAAGGAKPPGAGPNSPSPQPVAMSTGSSWSIVRNLLIIAVLLVAIAFTWKALKAAREKKDIENARIQKENFEAKERARAERERAAEEARIAAERERERQPVIPDMPEPKEETPMESLERLQRDLSRGGRAEMPIGTVRHGESDFFLVPDEMSWHRAAAFAEEHGGHLAVIHSEDDTTWLSQFLPKDTVSWVGAGRSLGDQWVVIDGTDLELEKNPSGVGNYATLDNLGLLRARRASDEFPFVIEWRRDGSNPATLAAMLRRTRETLEKPNPVFPPGTDSLDARHFAIIPRPVDRIEAEQLAELAGGILAVPASREEAEWLSDRCEKLVAEDGFWLGGTRDGKVWKWDSGEKWAFALWNDDADVSGGGEGLVLVPKSGWHDADPDDKMSGLIIEWSSDAEGAEANPDEIASTHTGSGTGELKKKAAELVEQAIQERDDKLAANVRTFNWDLDVWYRGLNPKDSVRWEPHVKGLKAMVEGNRVPAPSAFADEGEVALSEQMAKVCTFCYNKQVEIEAAHSSKLRRLRDAYVQRLREEGKKAMDSGQRGVADAISEEIENAEDHEDWAAELAD</sequence>
<dbReference type="InterPro" id="IPR011009">
    <property type="entry name" value="Kinase-like_dom_sf"/>
</dbReference>
<keyword evidence="1" id="KW-0808">Transferase</keyword>
<feature type="region of interest" description="Disordered" evidence="6">
    <location>
        <begin position="679"/>
        <end position="698"/>
    </location>
</feature>
<keyword evidence="2" id="KW-0547">Nucleotide-binding</keyword>
<dbReference type="PROSITE" id="PS50041">
    <property type="entry name" value="C_TYPE_LECTIN_2"/>
    <property type="match status" value="1"/>
</dbReference>
<dbReference type="PROSITE" id="PS00108">
    <property type="entry name" value="PROTEIN_KINASE_ST"/>
    <property type="match status" value="1"/>
</dbReference>